<keyword evidence="4" id="KW-0809">Transit peptide</keyword>
<evidence type="ECO:0000256" key="2">
    <source>
        <dbReference type="ARBA" id="ARBA00008476"/>
    </source>
</evidence>
<evidence type="ECO:0000313" key="7">
    <source>
        <dbReference type="EMBL" id="AWU77928.1"/>
    </source>
</evidence>
<evidence type="ECO:0000256" key="4">
    <source>
        <dbReference type="ARBA" id="ARBA00022946"/>
    </source>
</evidence>
<name>A0A1Z8JQM3_PICKU</name>
<dbReference type="GO" id="GO:0005739">
    <property type="term" value="C:mitochondrion"/>
    <property type="evidence" value="ECO:0007669"/>
    <property type="project" value="UniProtKB-SubCell"/>
</dbReference>
<gene>
    <name evidence="7" type="ORF">C5L36_0D06540</name>
    <name evidence="8" type="ORF">CAS74_002631</name>
</gene>
<dbReference type="Pfam" id="PF14877">
    <property type="entry name" value="mIF3"/>
    <property type="match status" value="1"/>
</dbReference>
<keyword evidence="5" id="KW-0496">Mitochondrion</keyword>
<accession>A0A1Z8JQM3</accession>
<comment type="similarity">
    <text evidence="2">Belongs to the AIM23 family.</text>
</comment>
<dbReference type="Proteomes" id="UP000195871">
    <property type="component" value="Unassembled WGS sequence"/>
</dbReference>
<dbReference type="AlphaFoldDB" id="A0A1Z8JQM3"/>
<organism evidence="8 9">
    <name type="scientific">Pichia kudriavzevii</name>
    <name type="common">Yeast</name>
    <name type="synonym">Issatchenkia orientalis</name>
    <dbReference type="NCBI Taxonomy" id="4909"/>
    <lineage>
        <taxon>Eukaryota</taxon>
        <taxon>Fungi</taxon>
        <taxon>Dikarya</taxon>
        <taxon>Ascomycota</taxon>
        <taxon>Saccharomycotina</taxon>
        <taxon>Pichiomycetes</taxon>
        <taxon>Pichiales</taxon>
        <taxon>Pichiaceae</taxon>
        <taxon>Pichia</taxon>
    </lineage>
</organism>
<evidence type="ECO:0000256" key="6">
    <source>
        <dbReference type="SAM" id="MobiDB-lite"/>
    </source>
</evidence>
<dbReference type="VEuPathDB" id="FungiDB:C5L36_0D06540"/>
<reference evidence="7 10" key="2">
    <citation type="submission" date="2018-06" db="EMBL/GenBank/DDBJ databases">
        <title>Population genomics shows no distinction between pathogenic Candida krusei and environmental Pichia kudriavzevii: One species, four names.</title>
        <authorList>
            <person name="Douglass A.P."/>
            <person name="Offei B."/>
            <person name="Braun-Galleani S."/>
            <person name="Coughlan A.Y."/>
            <person name="Martos A."/>
            <person name="Ortiz-Merino R.A."/>
            <person name="Byrne K.P."/>
            <person name="Wolfe K.H."/>
        </authorList>
    </citation>
    <scope>NUCLEOTIDE SEQUENCE [LARGE SCALE GENOMIC DNA]</scope>
    <source>
        <strain evidence="7 10">CBS573</strain>
    </source>
</reference>
<comment type="subcellular location">
    <subcellularLocation>
        <location evidence="1">Mitochondrion</location>
    </subcellularLocation>
</comment>
<dbReference type="OrthoDB" id="3996489at2759"/>
<dbReference type="KEGG" id="pkz:C5L36_0D06540"/>
<dbReference type="GeneID" id="40385756"/>
<protein>
    <recommendedName>
        <fullName evidence="3">Altered inheritance of mitochondria protein 23, mitochondrial</fullName>
    </recommendedName>
</protein>
<dbReference type="InterPro" id="IPR029427">
    <property type="entry name" value="AIM23"/>
</dbReference>
<evidence type="ECO:0000313" key="10">
    <source>
        <dbReference type="Proteomes" id="UP000249293"/>
    </source>
</evidence>
<evidence type="ECO:0000313" key="9">
    <source>
        <dbReference type="Proteomes" id="UP000195871"/>
    </source>
</evidence>
<dbReference type="RefSeq" id="XP_029323404.1">
    <property type="nucleotide sequence ID" value="XM_029467544.1"/>
</dbReference>
<feature type="region of interest" description="Disordered" evidence="6">
    <location>
        <begin position="368"/>
        <end position="395"/>
    </location>
</feature>
<evidence type="ECO:0000313" key="8">
    <source>
        <dbReference type="EMBL" id="OUT22885.1"/>
    </source>
</evidence>
<dbReference type="EMBL" id="NHMM01000003">
    <property type="protein sequence ID" value="OUT22885.1"/>
    <property type="molecule type" value="Genomic_DNA"/>
</dbReference>
<dbReference type="EMBL" id="CP028776">
    <property type="protein sequence ID" value="AWU77928.1"/>
    <property type="molecule type" value="Genomic_DNA"/>
</dbReference>
<keyword evidence="10" id="KW-1185">Reference proteome</keyword>
<evidence type="ECO:0000256" key="5">
    <source>
        <dbReference type="ARBA" id="ARBA00023128"/>
    </source>
</evidence>
<feature type="compositionally biased region" description="Basic and acidic residues" evidence="6">
    <location>
        <begin position="68"/>
        <end position="93"/>
    </location>
</feature>
<feature type="region of interest" description="Disordered" evidence="6">
    <location>
        <begin position="46"/>
        <end position="93"/>
    </location>
</feature>
<evidence type="ECO:0000256" key="3">
    <source>
        <dbReference type="ARBA" id="ARBA00013994"/>
    </source>
</evidence>
<proteinExistence type="inferred from homology"/>
<reference evidence="8 9" key="1">
    <citation type="submission" date="2017-05" db="EMBL/GenBank/DDBJ databases">
        <title>The Genome Sequence of Candida krusei Ckrusei653.</title>
        <authorList>
            <person name="Cuomo C."/>
            <person name="Forche A."/>
            <person name="Young S."/>
            <person name="Abouelleil A."/>
            <person name="Cao P."/>
            <person name="Chapman S."/>
            <person name="Cusick C."/>
            <person name="Shea T."/>
            <person name="Nusbaum C."/>
            <person name="Birren B."/>
        </authorList>
    </citation>
    <scope>NUCLEOTIDE SEQUENCE [LARGE SCALE GENOMIC DNA]</scope>
    <source>
        <strain evidence="8 9">Ckrusei653</strain>
    </source>
</reference>
<evidence type="ECO:0000256" key="1">
    <source>
        <dbReference type="ARBA" id="ARBA00004173"/>
    </source>
</evidence>
<dbReference type="Proteomes" id="UP000249293">
    <property type="component" value="Chromosome 4"/>
</dbReference>
<sequence length="410" mass="46945">MFSRPVVRIVLKQSRAICKATPLLNEGSVNDLKSLFFKETEKKPATRDKVNHFSPTDRVSAPNYRRKQVQEKKNDGMNKERRGKKEFNGKQGFEKKDKKYRKEKYDKKEDLLAFMETGNDRDKAAAKRVLSEALQANKGGLVQLIREGGAEIVKVYNAFKGLKLSEQGVIIVGNKRIKEEDTDKHGLQVGDKLLILKVVDRIQAIKQYGDYLSEQVVDKLKMSGSSILRKQNKDKKDGGRGKEVKVVQIGWGISGNDLAGQKKFEIENHLKKGHDVDIIFDDKEQLDKDNYATANSGPSEGSEQWQELQKRRRRELSDVERAVREKVIGKVGEILEGIERLPSTHVDGRRGYLESRTVIHVKGLLKKDENSKKAAKEAKAREKAEKAEKNRMRRLERERLEREQLKELTL</sequence>